<organism evidence="12 13">
    <name type="scientific">Buchnera aphidicola subsp. Tuberolachnus salignus</name>
    <dbReference type="NCBI Taxonomy" id="98804"/>
    <lineage>
        <taxon>Bacteria</taxon>
        <taxon>Pseudomonadati</taxon>
        <taxon>Pseudomonadota</taxon>
        <taxon>Gammaproteobacteria</taxon>
        <taxon>Enterobacterales</taxon>
        <taxon>Erwiniaceae</taxon>
        <taxon>Buchnera</taxon>
    </lineage>
</organism>
<evidence type="ECO:0000256" key="6">
    <source>
        <dbReference type="ARBA" id="ARBA00022842"/>
    </source>
</evidence>
<keyword evidence="3 10" id="KW-0132">Cell division</keyword>
<keyword evidence="7 10" id="KW-0342">GTP-binding</keyword>
<evidence type="ECO:0000313" key="12">
    <source>
        <dbReference type="EMBL" id="CUR53252.1"/>
    </source>
</evidence>
<dbReference type="AlphaFoldDB" id="A0A160SWM7"/>
<evidence type="ECO:0000259" key="11">
    <source>
        <dbReference type="PROSITE" id="PS51706"/>
    </source>
</evidence>
<dbReference type="PATRIC" id="fig|98804.3.peg.270"/>
<dbReference type="PANTHER" id="PTHR11649:SF13">
    <property type="entry name" value="ENGB-TYPE G DOMAIN-CONTAINING PROTEIN"/>
    <property type="match status" value="1"/>
</dbReference>
<dbReference type="Pfam" id="PF01926">
    <property type="entry name" value="MMR_HSR1"/>
    <property type="match status" value="1"/>
</dbReference>
<keyword evidence="13" id="KW-1185">Reference proteome</keyword>
<dbReference type="GO" id="GO:0005829">
    <property type="term" value="C:cytosol"/>
    <property type="evidence" value="ECO:0007669"/>
    <property type="project" value="TreeGrafter"/>
</dbReference>
<gene>
    <name evidence="10 12" type="primary">engB</name>
    <name evidence="12" type="ORF">BTSPAZIEG_0287</name>
</gene>
<feature type="domain" description="EngB-type G" evidence="11">
    <location>
        <begin position="24"/>
        <end position="197"/>
    </location>
</feature>
<dbReference type="GO" id="GO:0005525">
    <property type="term" value="F:GTP binding"/>
    <property type="evidence" value="ECO:0007669"/>
    <property type="project" value="UniProtKB-UniRule"/>
</dbReference>
<evidence type="ECO:0000256" key="5">
    <source>
        <dbReference type="ARBA" id="ARBA00022741"/>
    </source>
</evidence>
<dbReference type="OrthoDB" id="9804921at2"/>
<dbReference type="GO" id="GO:0046872">
    <property type="term" value="F:metal ion binding"/>
    <property type="evidence" value="ECO:0007669"/>
    <property type="project" value="UniProtKB-KW"/>
</dbReference>
<evidence type="ECO:0000256" key="4">
    <source>
        <dbReference type="ARBA" id="ARBA00022723"/>
    </source>
</evidence>
<keyword evidence="5 10" id="KW-0547">Nucleotide-binding</keyword>
<dbReference type="InterPro" id="IPR006073">
    <property type="entry name" value="GTP-bd"/>
</dbReference>
<evidence type="ECO:0000256" key="1">
    <source>
        <dbReference type="ARBA" id="ARBA00001946"/>
    </source>
</evidence>
<name>A0A160SWM7_BUCTT</name>
<accession>A0A160SWM7</accession>
<protein>
    <recommendedName>
        <fullName evidence="10">Probable GTP-binding protein EngB</fullName>
    </recommendedName>
</protein>
<comment type="function">
    <text evidence="10">Necessary for normal cell division and for the maintenance of normal septation.</text>
</comment>
<sequence>MKIKYHKTKFLKSALKLNDWVSPLGSEIVFVGYSNVGKSRTLNTLTNKKKLTRVSKKPGRTQLINFFEINSDLRLIDFPGYGYSKININCKKKINKWTYFYLKNRVCLHGIVLLSDIRFSLKNLDIKILLIAKKRNIPVLILLTKSDKLSFFQKKNKKKNIYLQLQKLNLNFNIIFFSNITLEGLEDLKKNLEMWII</sequence>
<keyword evidence="4" id="KW-0479">Metal-binding</keyword>
<dbReference type="EMBL" id="LN890285">
    <property type="protein sequence ID" value="CUR53252.1"/>
    <property type="molecule type" value="Genomic_DNA"/>
</dbReference>
<evidence type="ECO:0000313" key="13">
    <source>
        <dbReference type="Proteomes" id="UP000243633"/>
    </source>
</evidence>
<evidence type="ECO:0000256" key="2">
    <source>
        <dbReference type="ARBA" id="ARBA00009638"/>
    </source>
</evidence>
<evidence type="ECO:0000256" key="3">
    <source>
        <dbReference type="ARBA" id="ARBA00022618"/>
    </source>
</evidence>
<dbReference type="STRING" id="98804.BTSPAZIEG_0287"/>
<proteinExistence type="inferred from homology"/>
<dbReference type="PANTHER" id="PTHR11649">
    <property type="entry name" value="MSS1/TRME-RELATED GTP-BINDING PROTEIN"/>
    <property type="match status" value="1"/>
</dbReference>
<dbReference type="InterPro" id="IPR030393">
    <property type="entry name" value="G_ENGB_dom"/>
</dbReference>
<dbReference type="RefSeq" id="WP_075472746.1">
    <property type="nucleotide sequence ID" value="NZ_CP135003.1"/>
</dbReference>
<keyword evidence="6" id="KW-0460">Magnesium</keyword>
<dbReference type="SUPFAM" id="SSF52540">
    <property type="entry name" value="P-loop containing nucleoside triphosphate hydrolases"/>
    <property type="match status" value="1"/>
</dbReference>
<comment type="similarity">
    <text evidence="2 10">Belongs to the TRAFAC class TrmE-Era-EngA-EngB-Septin-like GTPase superfamily. EngB GTPase family.</text>
</comment>
<dbReference type="CDD" id="cd01876">
    <property type="entry name" value="YihA_EngB"/>
    <property type="match status" value="1"/>
</dbReference>
<dbReference type="Proteomes" id="UP000243633">
    <property type="component" value="Chromosome 1"/>
</dbReference>
<evidence type="ECO:0000256" key="9">
    <source>
        <dbReference type="ARBA" id="ARBA00023306"/>
    </source>
</evidence>
<dbReference type="GO" id="GO:0000917">
    <property type="term" value="P:division septum assembly"/>
    <property type="evidence" value="ECO:0007669"/>
    <property type="project" value="UniProtKB-KW"/>
</dbReference>
<dbReference type="InterPro" id="IPR027417">
    <property type="entry name" value="P-loop_NTPase"/>
</dbReference>
<comment type="cofactor">
    <cofactor evidence="1">
        <name>Mg(2+)</name>
        <dbReference type="ChEBI" id="CHEBI:18420"/>
    </cofactor>
</comment>
<evidence type="ECO:0000256" key="7">
    <source>
        <dbReference type="ARBA" id="ARBA00023134"/>
    </source>
</evidence>
<dbReference type="InterPro" id="IPR019987">
    <property type="entry name" value="GTP-bd_ribosome_bio_YsxC"/>
</dbReference>
<keyword evidence="8 10" id="KW-0717">Septation</keyword>
<evidence type="ECO:0000256" key="10">
    <source>
        <dbReference type="HAMAP-Rule" id="MF_00321"/>
    </source>
</evidence>
<keyword evidence="9 10" id="KW-0131">Cell cycle</keyword>
<dbReference type="HAMAP" id="MF_00321">
    <property type="entry name" value="GTPase_EngB"/>
    <property type="match status" value="1"/>
</dbReference>
<dbReference type="NCBIfam" id="TIGR03598">
    <property type="entry name" value="GTPase_YsxC"/>
    <property type="match status" value="1"/>
</dbReference>
<evidence type="ECO:0000256" key="8">
    <source>
        <dbReference type="ARBA" id="ARBA00023210"/>
    </source>
</evidence>
<dbReference type="PROSITE" id="PS51706">
    <property type="entry name" value="G_ENGB"/>
    <property type="match status" value="1"/>
</dbReference>
<reference evidence="13" key="1">
    <citation type="submission" date="2015-10" db="EMBL/GenBank/DDBJ databases">
        <authorList>
            <person name="Manzano-Marin A."/>
            <person name="Manzano-Marin A."/>
        </authorList>
    </citation>
    <scope>NUCLEOTIDE SEQUENCE [LARGE SCALE GENOMIC DNA]</scope>
    <source>
        <strain evidence="13">BTs</strain>
    </source>
</reference>
<dbReference type="Gene3D" id="3.40.50.300">
    <property type="entry name" value="P-loop containing nucleotide triphosphate hydrolases"/>
    <property type="match status" value="1"/>
</dbReference>